<dbReference type="Gene3D" id="2.60.40.420">
    <property type="entry name" value="Cupredoxins - blue copper proteins"/>
    <property type="match status" value="1"/>
</dbReference>
<dbReference type="PANTHER" id="PTHR33021">
    <property type="entry name" value="BLUE COPPER PROTEIN"/>
    <property type="match status" value="1"/>
</dbReference>
<dbReference type="PANTHER" id="PTHR33021:SF31">
    <property type="entry name" value="OS02G0720100 PROTEIN"/>
    <property type="match status" value="1"/>
</dbReference>
<keyword evidence="6" id="KW-1185">Reference proteome</keyword>
<protein>
    <submittedName>
        <fullName evidence="5">Phytocyanin domain</fullName>
    </submittedName>
</protein>
<evidence type="ECO:0000256" key="1">
    <source>
        <dbReference type="ARBA" id="ARBA00023157"/>
    </source>
</evidence>
<dbReference type="InterPro" id="IPR039391">
    <property type="entry name" value="Phytocyanin-like"/>
</dbReference>
<dbReference type="FunFam" id="2.60.40.420:FF:000034">
    <property type="entry name" value="Cupredoxin superfamily protein"/>
    <property type="match status" value="1"/>
</dbReference>
<dbReference type="SUPFAM" id="SSF49503">
    <property type="entry name" value="Cupredoxins"/>
    <property type="match status" value="1"/>
</dbReference>
<accession>A0AAN8VMU7</accession>
<dbReference type="EMBL" id="JBAMMX010000010">
    <property type="protein sequence ID" value="KAK6932811.1"/>
    <property type="molecule type" value="Genomic_DNA"/>
</dbReference>
<reference evidence="5 6" key="1">
    <citation type="submission" date="2023-12" db="EMBL/GenBank/DDBJ databases">
        <title>A high-quality genome assembly for Dillenia turbinata (Dilleniales).</title>
        <authorList>
            <person name="Chanderbali A."/>
        </authorList>
    </citation>
    <scope>NUCLEOTIDE SEQUENCE [LARGE SCALE GENOMIC DNA]</scope>
    <source>
        <strain evidence="5">LSX21</strain>
        <tissue evidence="5">Leaf</tissue>
    </source>
</reference>
<dbReference type="GO" id="GO:0009055">
    <property type="term" value="F:electron transfer activity"/>
    <property type="evidence" value="ECO:0007669"/>
    <property type="project" value="InterPro"/>
</dbReference>
<dbReference type="InterPro" id="IPR003245">
    <property type="entry name" value="Phytocyanin_dom"/>
</dbReference>
<evidence type="ECO:0000259" key="4">
    <source>
        <dbReference type="PROSITE" id="PS51485"/>
    </source>
</evidence>
<organism evidence="5 6">
    <name type="scientific">Dillenia turbinata</name>
    <dbReference type="NCBI Taxonomy" id="194707"/>
    <lineage>
        <taxon>Eukaryota</taxon>
        <taxon>Viridiplantae</taxon>
        <taxon>Streptophyta</taxon>
        <taxon>Embryophyta</taxon>
        <taxon>Tracheophyta</taxon>
        <taxon>Spermatophyta</taxon>
        <taxon>Magnoliopsida</taxon>
        <taxon>eudicotyledons</taxon>
        <taxon>Gunneridae</taxon>
        <taxon>Pentapetalae</taxon>
        <taxon>Dilleniales</taxon>
        <taxon>Dilleniaceae</taxon>
        <taxon>Dillenia</taxon>
    </lineage>
</organism>
<dbReference type="GO" id="GO:0005886">
    <property type="term" value="C:plasma membrane"/>
    <property type="evidence" value="ECO:0007669"/>
    <property type="project" value="TreeGrafter"/>
</dbReference>
<dbReference type="CDD" id="cd04216">
    <property type="entry name" value="Phytocyanin"/>
    <property type="match status" value="1"/>
</dbReference>
<gene>
    <name evidence="5" type="ORF">RJ641_002435</name>
</gene>
<dbReference type="Proteomes" id="UP001370490">
    <property type="component" value="Unassembled WGS sequence"/>
</dbReference>
<dbReference type="InterPro" id="IPR008972">
    <property type="entry name" value="Cupredoxin"/>
</dbReference>
<dbReference type="AlphaFoldDB" id="A0AAN8VMU7"/>
<name>A0AAN8VMU7_9MAGN</name>
<keyword evidence="3" id="KW-0812">Transmembrane</keyword>
<evidence type="ECO:0000313" key="6">
    <source>
        <dbReference type="Proteomes" id="UP001370490"/>
    </source>
</evidence>
<sequence length="188" mass="20288">MERASPNGVVGVMLLMILVSFGGKRVEAEVHHVVGGDRGWDLSSDVLGWCSSRIFRVGDKIWFAYSAAYESIVEVGSREEYEACDISNPIRMFSDGLDSVSLEKEGFRYFTSGKEESCKNGLKIPVEVQPKPEEPKIDMVTSVATSESAALALAEGPTSASPRSSIGLNMSPIVAMLVCLLGTIYVGM</sequence>
<keyword evidence="2" id="KW-0325">Glycoprotein</keyword>
<feature type="domain" description="Phytocyanin" evidence="4">
    <location>
        <begin position="30"/>
        <end position="130"/>
    </location>
</feature>
<comment type="caution">
    <text evidence="5">The sequence shown here is derived from an EMBL/GenBank/DDBJ whole genome shotgun (WGS) entry which is preliminary data.</text>
</comment>
<feature type="transmembrane region" description="Helical" evidence="3">
    <location>
        <begin position="166"/>
        <end position="186"/>
    </location>
</feature>
<feature type="transmembrane region" description="Helical" evidence="3">
    <location>
        <begin position="6"/>
        <end position="23"/>
    </location>
</feature>
<evidence type="ECO:0000313" key="5">
    <source>
        <dbReference type="EMBL" id="KAK6932811.1"/>
    </source>
</evidence>
<dbReference type="Pfam" id="PF02298">
    <property type="entry name" value="Cu_bind_like"/>
    <property type="match status" value="1"/>
</dbReference>
<evidence type="ECO:0000256" key="2">
    <source>
        <dbReference type="ARBA" id="ARBA00023180"/>
    </source>
</evidence>
<dbReference type="PROSITE" id="PS51485">
    <property type="entry name" value="PHYTOCYANIN"/>
    <property type="match status" value="1"/>
</dbReference>
<keyword evidence="3" id="KW-0472">Membrane</keyword>
<keyword evidence="1" id="KW-1015">Disulfide bond</keyword>
<proteinExistence type="predicted"/>
<evidence type="ECO:0000256" key="3">
    <source>
        <dbReference type="SAM" id="Phobius"/>
    </source>
</evidence>
<keyword evidence="3" id="KW-1133">Transmembrane helix</keyword>